<evidence type="ECO:0000313" key="2">
    <source>
        <dbReference type="Proteomes" id="UP000765509"/>
    </source>
</evidence>
<sequence length="231" mass="26610">MTNKALKSKDISNIPMLDGTNFGNASSTIINKWSRVSCEAINLITTRITERVFQEVVNTETIEKGNLLWEKIEDQYASKRAVDRGQVWMDWKRSFYNGNIQNYIDLCRELMMELKAVSIVVPPDLLLYSLLGKLGGDTNLHQFVENLALNKDIIEKPEKIFTQLQDLAHLNTMDCKKQATTPTAHISSREPHEIIYCCMKGKHNDKCSTHNKEYCWTENSHLTSPRREKKC</sequence>
<comment type="caution">
    <text evidence="1">The sequence shown here is derived from an EMBL/GenBank/DDBJ whole genome shotgun (WGS) entry which is preliminary data.</text>
</comment>
<evidence type="ECO:0000313" key="1">
    <source>
        <dbReference type="EMBL" id="MBW0511188.1"/>
    </source>
</evidence>
<protein>
    <submittedName>
        <fullName evidence="1">Uncharacterized protein</fullName>
    </submittedName>
</protein>
<organism evidence="1 2">
    <name type="scientific">Austropuccinia psidii MF-1</name>
    <dbReference type="NCBI Taxonomy" id="1389203"/>
    <lineage>
        <taxon>Eukaryota</taxon>
        <taxon>Fungi</taxon>
        <taxon>Dikarya</taxon>
        <taxon>Basidiomycota</taxon>
        <taxon>Pucciniomycotina</taxon>
        <taxon>Pucciniomycetes</taxon>
        <taxon>Pucciniales</taxon>
        <taxon>Sphaerophragmiaceae</taxon>
        <taxon>Austropuccinia</taxon>
    </lineage>
</organism>
<reference evidence="1" key="1">
    <citation type="submission" date="2021-03" db="EMBL/GenBank/DDBJ databases">
        <title>Draft genome sequence of rust myrtle Austropuccinia psidii MF-1, a brazilian biotype.</title>
        <authorList>
            <person name="Quecine M.C."/>
            <person name="Pachon D.M.R."/>
            <person name="Bonatelli M.L."/>
            <person name="Correr F.H."/>
            <person name="Franceschini L.M."/>
            <person name="Leite T.F."/>
            <person name="Margarido G.R.A."/>
            <person name="Almeida C.A."/>
            <person name="Ferrarezi J.A."/>
            <person name="Labate C.A."/>
        </authorList>
    </citation>
    <scope>NUCLEOTIDE SEQUENCE</scope>
    <source>
        <strain evidence="1">MF-1</strain>
    </source>
</reference>
<keyword evidence="2" id="KW-1185">Reference proteome</keyword>
<dbReference type="AlphaFoldDB" id="A0A9Q3DZY5"/>
<name>A0A9Q3DZY5_9BASI</name>
<proteinExistence type="predicted"/>
<dbReference type="EMBL" id="AVOT02022039">
    <property type="protein sequence ID" value="MBW0511188.1"/>
    <property type="molecule type" value="Genomic_DNA"/>
</dbReference>
<dbReference type="Proteomes" id="UP000765509">
    <property type="component" value="Unassembled WGS sequence"/>
</dbReference>
<accession>A0A9Q3DZY5</accession>
<gene>
    <name evidence="1" type="ORF">O181_050903</name>
</gene>